<comment type="caution">
    <text evidence="2">The sequence shown here is derived from an EMBL/GenBank/DDBJ whole genome shotgun (WGS) entry which is preliminary data.</text>
</comment>
<protein>
    <submittedName>
        <fullName evidence="2">Uncharacterized protein</fullName>
    </submittedName>
</protein>
<keyword evidence="3" id="KW-1185">Reference proteome</keyword>
<accession>A0AAN8JVG9</accession>
<dbReference type="EMBL" id="JAZGQO010000007">
    <property type="protein sequence ID" value="KAK6183681.1"/>
    <property type="molecule type" value="Genomic_DNA"/>
</dbReference>
<evidence type="ECO:0000313" key="3">
    <source>
        <dbReference type="Proteomes" id="UP001347796"/>
    </source>
</evidence>
<evidence type="ECO:0000313" key="2">
    <source>
        <dbReference type="EMBL" id="KAK6183681.1"/>
    </source>
</evidence>
<dbReference type="Proteomes" id="UP001347796">
    <property type="component" value="Unassembled WGS sequence"/>
</dbReference>
<feature type="region of interest" description="Disordered" evidence="1">
    <location>
        <begin position="64"/>
        <end position="88"/>
    </location>
</feature>
<reference evidence="2 3" key="1">
    <citation type="submission" date="2024-01" db="EMBL/GenBank/DDBJ databases">
        <title>The genome of the rayed Mediterranean limpet Patella caerulea (Linnaeus, 1758).</title>
        <authorList>
            <person name="Anh-Thu Weber A."/>
            <person name="Halstead-Nussloch G."/>
        </authorList>
    </citation>
    <scope>NUCLEOTIDE SEQUENCE [LARGE SCALE GENOMIC DNA]</scope>
    <source>
        <strain evidence="2">AATW-2023a</strain>
        <tissue evidence="2">Whole specimen</tissue>
    </source>
</reference>
<evidence type="ECO:0000256" key="1">
    <source>
        <dbReference type="SAM" id="MobiDB-lite"/>
    </source>
</evidence>
<feature type="compositionally biased region" description="Basic and acidic residues" evidence="1">
    <location>
        <begin position="67"/>
        <end position="88"/>
    </location>
</feature>
<proteinExistence type="predicted"/>
<name>A0AAN8JVG9_PATCE</name>
<dbReference type="AlphaFoldDB" id="A0AAN8JVG9"/>
<sequence length="88" mass="10055">MLLEREGLNLLFTDDTTHASAITPLNALDPQNLSRSNWLPSLTSEELIEMQKSDSSIGPIYDLLEQNNERPDRSKVKELDNESRLLWS</sequence>
<gene>
    <name evidence="2" type="ORF">SNE40_011111</name>
</gene>
<organism evidence="2 3">
    <name type="scientific">Patella caerulea</name>
    <name type="common">Rayed Mediterranean limpet</name>
    <dbReference type="NCBI Taxonomy" id="87958"/>
    <lineage>
        <taxon>Eukaryota</taxon>
        <taxon>Metazoa</taxon>
        <taxon>Spiralia</taxon>
        <taxon>Lophotrochozoa</taxon>
        <taxon>Mollusca</taxon>
        <taxon>Gastropoda</taxon>
        <taxon>Patellogastropoda</taxon>
        <taxon>Patelloidea</taxon>
        <taxon>Patellidae</taxon>
        <taxon>Patella</taxon>
    </lineage>
</organism>